<evidence type="ECO:0000256" key="3">
    <source>
        <dbReference type="ARBA" id="ARBA00011296"/>
    </source>
</evidence>
<dbReference type="PANTHER" id="PTHR30195">
    <property type="entry name" value="TYPE I SITE-SPECIFIC DEOXYRIBONUCLEASE PROTEIN SUBUNIT M AND R"/>
    <property type="match status" value="1"/>
</dbReference>
<evidence type="ECO:0000256" key="8">
    <source>
        <dbReference type="ARBA" id="ARBA00022801"/>
    </source>
</evidence>
<evidence type="ECO:0000256" key="4">
    <source>
        <dbReference type="ARBA" id="ARBA00022722"/>
    </source>
</evidence>
<comment type="similarity">
    <text evidence="2 11">Belongs to the HsdR family.</text>
</comment>
<dbReference type="InterPro" id="IPR022625">
    <property type="entry name" value="TypeI_RM_Rsu_C"/>
</dbReference>
<name>A0A7W2I4U4_9CORY</name>
<feature type="compositionally biased region" description="Polar residues" evidence="13">
    <location>
        <begin position="1"/>
        <end position="14"/>
    </location>
</feature>
<feature type="domain" description="Helicase ATP-binding" evidence="14">
    <location>
        <begin position="331"/>
        <end position="501"/>
    </location>
</feature>
<keyword evidence="10 11" id="KW-0238">DNA-binding</keyword>
<dbReference type="InterPro" id="IPR027417">
    <property type="entry name" value="P-loop_NTPase"/>
</dbReference>
<dbReference type="SUPFAM" id="SSF52540">
    <property type="entry name" value="P-loop containing nucleoside triphosphate hydrolases"/>
    <property type="match status" value="1"/>
</dbReference>
<protein>
    <recommendedName>
        <fullName evidence="11">Type I restriction enzyme endonuclease subunit</fullName>
        <shortName evidence="11">R protein</shortName>
        <ecNumber evidence="11">3.1.21.3</ecNumber>
    </recommendedName>
</protein>
<keyword evidence="6 11" id="KW-0680">Restriction system</keyword>
<dbReference type="PANTHER" id="PTHR30195:SF16">
    <property type="entry name" value="TYPE I RESTRICTION ENZYME ENDONUCLEASE SUBUNIT"/>
    <property type="match status" value="1"/>
</dbReference>
<organism evidence="15 16">
    <name type="scientific">Corynebacterium haemomassiliense</name>
    <dbReference type="NCBI Taxonomy" id="2754726"/>
    <lineage>
        <taxon>Bacteria</taxon>
        <taxon>Bacillati</taxon>
        <taxon>Actinomycetota</taxon>
        <taxon>Actinomycetes</taxon>
        <taxon>Mycobacteriales</taxon>
        <taxon>Corynebacteriaceae</taxon>
        <taxon>Corynebacterium</taxon>
    </lineage>
</organism>
<evidence type="ECO:0000256" key="12">
    <source>
        <dbReference type="SAM" id="Coils"/>
    </source>
</evidence>
<comment type="function">
    <text evidence="11">Subunit R is required for both nuclease and ATPase activities, but not for modification.</text>
</comment>
<dbReference type="InterPro" id="IPR040980">
    <property type="entry name" value="SWI2_SNF2"/>
</dbReference>
<dbReference type="Pfam" id="PF12008">
    <property type="entry name" value="EcoR124_C"/>
    <property type="match status" value="1"/>
</dbReference>
<dbReference type="RefSeq" id="WP_181889981.1">
    <property type="nucleotide sequence ID" value="NZ_CAUPJD010000027.1"/>
</dbReference>
<evidence type="ECO:0000256" key="11">
    <source>
        <dbReference type="RuleBase" id="RU364115"/>
    </source>
</evidence>
<proteinExistence type="inferred from homology"/>
<dbReference type="NCBIfam" id="TIGR00348">
    <property type="entry name" value="hsdR"/>
    <property type="match status" value="1"/>
</dbReference>
<evidence type="ECO:0000256" key="1">
    <source>
        <dbReference type="ARBA" id="ARBA00000851"/>
    </source>
</evidence>
<dbReference type="Proteomes" id="UP000523682">
    <property type="component" value="Unassembled WGS sequence"/>
</dbReference>
<evidence type="ECO:0000256" key="5">
    <source>
        <dbReference type="ARBA" id="ARBA00022741"/>
    </source>
</evidence>
<dbReference type="Gene3D" id="3.40.50.300">
    <property type="entry name" value="P-loop containing nucleotide triphosphate hydrolases"/>
    <property type="match status" value="2"/>
</dbReference>
<dbReference type="InterPro" id="IPR055180">
    <property type="entry name" value="HsdR_RecA-like_helicase_dom_2"/>
</dbReference>
<dbReference type="Pfam" id="PF18766">
    <property type="entry name" value="SWI2_SNF2"/>
    <property type="match status" value="1"/>
</dbReference>
<comment type="subunit">
    <text evidence="3 11">The type I restriction/modification system is composed of three polypeptides R, M and S.</text>
</comment>
<evidence type="ECO:0000256" key="2">
    <source>
        <dbReference type="ARBA" id="ARBA00008598"/>
    </source>
</evidence>
<dbReference type="SMART" id="SM00487">
    <property type="entry name" value="DEXDc"/>
    <property type="match status" value="1"/>
</dbReference>
<sequence length="1084" mass="123540">MAQLSNPSRSFSSRPQHDYTEPVAVTDTSTVIAKYQADATSATGYQSESALENALIAQLERQAYEYADIRSASAMRENARAQLEKLNAYQFSDAEWETFYKTEIANPASGIVDKTRTIQTDHIKNLTRDDGTTKNIVLIDKDNIHRNSLQVINQYTTKGSDKGNKSNRYDVSILVNGLPLVHIELKRRGVAIKEAFNQIDRYQRESFWADEGLFQYVQLFIISNGTQTKYYSCTTRDLHLKETSRKATAKKSKRLTSHSFEFTSWWADATNKPITDLIPFAKTFLSKHTLLSVLTKYCVFTVDEMLLVMRPYQIAAAERILNRIEQSVLNKKLGSLDAGGYIWHTTGSGKTLTSFKTAQLATQMESVDKVIFVVDRKDLDYQTIREYDKFEKGAANSNTSTKILSQQLSTRAELLEEIAQLEREGKSTNHIQLQRADSKIVITTIQKMSHFIAQKDNREIYNQHVVFIFDECHRSQFGSMHKNLKRKFKKYNFFGFTGTPIFKQNKVGSNPNLQTTAHAFGDKLHTYTIVDAIRDHNVLKFKVEYHELSPVAPDPESPFELTAAQLLAPGRVEAATRYILEHFDQKTKRDLGQLYDHKVVSNVEQSVRKRGAKEAIKSTRKLRGFNALFATDSIPAARTYYEEFARQQADLPAHQRLKVATIFSAQTSSSGSADMIEDEDFDTSTLSADNLDFLEGAVNDYNEYFSTNYDARDSESFENYYKDLSQRIKNREIDLVIVVNMLLTGFDATTLNTLFVDKNLRMHGLIQAFSRTNRILNSVKTYGNIVCFRDLDKETNEALKLFGDADNATEVAVMAPFSDFYRDYTRKVEDLKHFYPVGEVIASESGQKGFVKLYGEILKLLNILTSFDEFAGKELMNEREQQDYTSMYLDLHDQFKSERDAERPQKETEDDQVDDQLVFEIELVKQVEITVDYIVMLIDDYRTKQGQGDYEGAQETRATITRSVEASPSLRDKADLIHEFMDAVGDGRDAISGELSTDQRWVQFMAVRRDEELKRLIESEKLKPEATYSFVEDALESGVVSTSGTGLTKLLPTTSRFGKNANHDQVRARVGARLSAFVERFSML</sequence>
<feature type="region of interest" description="Disordered" evidence="13">
    <location>
        <begin position="1"/>
        <end position="23"/>
    </location>
</feature>
<dbReference type="InterPro" id="IPR051268">
    <property type="entry name" value="Type-I_R_enzyme_R_subunit"/>
</dbReference>
<keyword evidence="4" id="KW-0540">Nuclease</keyword>
<dbReference type="GO" id="GO:0009035">
    <property type="term" value="F:type I site-specific deoxyribonuclease activity"/>
    <property type="evidence" value="ECO:0007669"/>
    <property type="project" value="UniProtKB-EC"/>
</dbReference>
<comment type="caution">
    <text evidence="15">The sequence shown here is derived from an EMBL/GenBank/DDBJ whole genome shotgun (WGS) entry which is preliminary data.</text>
</comment>
<evidence type="ECO:0000313" key="16">
    <source>
        <dbReference type="Proteomes" id="UP000523682"/>
    </source>
</evidence>
<dbReference type="CDD" id="cd18800">
    <property type="entry name" value="SF2_C_EcoR124I-like"/>
    <property type="match status" value="1"/>
</dbReference>
<dbReference type="InterPro" id="IPR004473">
    <property type="entry name" value="Restrct_endonuc_typeI_HsdR"/>
</dbReference>
<dbReference type="Pfam" id="PF22679">
    <property type="entry name" value="T1R_D3-like"/>
    <property type="match status" value="1"/>
</dbReference>
<dbReference type="Gene3D" id="1.20.58.2040">
    <property type="match status" value="1"/>
</dbReference>
<dbReference type="GO" id="GO:0003677">
    <property type="term" value="F:DNA binding"/>
    <property type="evidence" value="ECO:0007669"/>
    <property type="project" value="UniProtKB-KW"/>
</dbReference>
<dbReference type="EMBL" id="JACDTZ010000002">
    <property type="protein sequence ID" value="MBA5245375.1"/>
    <property type="molecule type" value="Genomic_DNA"/>
</dbReference>
<evidence type="ECO:0000256" key="6">
    <source>
        <dbReference type="ARBA" id="ARBA00022747"/>
    </source>
</evidence>
<evidence type="ECO:0000256" key="13">
    <source>
        <dbReference type="SAM" id="MobiDB-lite"/>
    </source>
</evidence>
<keyword evidence="9 11" id="KW-0067">ATP-binding</keyword>
<evidence type="ECO:0000256" key="9">
    <source>
        <dbReference type="ARBA" id="ARBA00022840"/>
    </source>
</evidence>
<keyword evidence="7 15" id="KW-0255">Endonuclease</keyword>
<accession>A0A7W2I4U4</accession>
<dbReference type="CDD" id="cd18030">
    <property type="entry name" value="DEXHc_RE_I_HsdR"/>
    <property type="match status" value="1"/>
</dbReference>
<gene>
    <name evidence="15" type="ORF">H0193_11265</name>
</gene>
<keyword evidence="16" id="KW-1185">Reference proteome</keyword>
<dbReference type="Gene3D" id="3.90.1570.50">
    <property type="match status" value="2"/>
</dbReference>
<dbReference type="EC" id="3.1.21.3" evidence="11"/>
<evidence type="ECO:0000256" key="7">
    <source>
        <dbReference type="ARBA" id="ARBA00022759"/>
    </source>
</evidence>
<comment type="catalytic activity">
    <reaction evidence="1 11">
        <text>Endonucleolytic cleavage of DNA to give random double-stranded fragments with terminal 5'-phosphates, ATP is simultaneously hydrolyzed.</text>
        <dbReference type="EC" id="3.1.21.3"/>
    </reaction>
</comment>
<dbReference type="PROSITE" id="PS51192">
    <property type="entry name" value="HELICASE_ATP_BIND_1"/>
    <property type="match status" value="1"/>
</dbReference>
<keyword evidence="5 11" id="KW-0547">Nucleotide-binding</keyword>
<dbReference type="InterPro" id="IPR007409">
    <property type="entry name" value="Restrct_endonuc_type1_HsdR_N"/>
</dbReference>
<dbReference type="GO" id="GO:0005524">
    <property type="term" value="F:ATP binding"/>
    <property type="evidence" value="ECO:0007669"/>
    <property type="project" value="UniProtKB-KW"/>
</dbReference>
<evidence type="ECO:0000256" key="10">
    <source>
        <dbReference type="ARBA" id="ARBA00023125"/>
    </source>
</evidence>
<dbReference type="GO" id="GO:0009307">
    <property type="term" value="P:DNA restriction-modification system"/>
    <property type="evidence" value="ECO:0007669"/>
    <property type="project" value="UniProtKB-KW"/>
</dbReference>
<evidence type="ECO:0000313" key="15">
    <source>
        <dbReference type="EMBL" id="MBA5245375.1"/>
    </source>
</evidence>
<dbReference type="InterPro" id="IPR014001">
    <property type="entry name" value="Helicase_ATP-bd"/>
</dbReference>
<reference evidence="15 16" key="1">
    <citation type="submission" date="2020-07" db="EMBL/GenBank/DDBJ databases">
        <title>Draft genome and description of Corynebacterium haemomassiliense strain Marseile-Q3615 sp. nov.</title>
        <authorList>
            <person name="Boxberger M."/>
            <person name="La Scola B."/>
        </authorList>
    </citation>
    <scope>NUCLEOTIDE SEQUENCE [LARGE SCALE GENOMIC DNA]</scope>
    <source>
        <strain evidence="15 16">Marseille-Q3615</strain>
    </source>
</reference>
<feature type="coiled-coil region" evidence="12">
    <location>
        <begin position="404"/>
        <end position="431"/>
    </location>
</feature>
<dbReference type="CDD" id="cd22332">
    <property type="entry name" value="HsdR_N"/>
    <property type="match status" value="1"/>
</dbReference>
<evidence type="ECO:0000259" key="14">
    <source>
        <dbReference type="PROSITE" id="PS51192"/>
    </source>
</evidence>
<dbReference type="AlphaFoldDB" id="A0A7W2I4U4"/>
<keyword evidence="8 11" id="KW-0378">Hydrolase</keyword>
<dbReference type="Pfam" id="PF04313">
    <property type="entry name" value="HSDR_N"/>
    <property type="match status" value="1"/>
</dbReference>
<keyword evidence="12" id="KW-0175">Coiled coil</keyword>